<proteinExistence type="inferred from homology"/>
<gene>
    <name evidence="3" type="ORF">MELLADRAFT_101042</name>
</gene>
<dbReference type="HOGENOM" id="CLU_137479_0_0_1"/>
<dbReference type="InterPro" id="IPR029756">
    <property type="entry name" value="MTH1187/YkoF-like"/>
</dbReference>
<dbReference type="Pfam" id="PF01910">
    <property type="entry name" value="Thiamine_BP"/>
    <property type="match status" value="1"/>
</dbReference>
<dbReference type="NCBIfam" id="TIGR00106">
    <property type="entry name" value="MTH1187 family thiamine-binding protein"/>
    <property type="match status" value="1"/>
</dbReference>
<dbReference type="eggNOG" id="ENOG502S45I">
    <property type="taxonomic scope" value="Eukaryota"/>
</dbReference>
<dbReference type="GO" id="GO:0005829">
    <property type="term" value="C:cytosol"/>
    <property type="evidence" value="ECO:0007669"/>
    <property type="project" value="TreeGrafter"/>
</dbReference>
<dbReference type="RefSeq" id="XP_007403557.1">
    <property type="nucleotide sequence ID" value="XM_007403495.1"/>
</dbReference>
<evidence type="ECO:0000259" key="2">
    <source>
        <dbReference type="Pfam" id="PF01910"/>
    </source>
</evidence>
<dbReference type="OrthoDB" id="5587367at2759"/>
<name>F4R3F5_MELLP</name>
<dbReference type="InterPro" id="IPR002767">
    <property type="entry name" value="Thiamine_BP"/>
</dbReference>
<dbReference type="PANTHER" id="PTHR33777:SF1">
    <property type="entry name" value="UPF0045 PROTEIN ECM15"/>
    <property type="match status" value="1"/>
</dbReference>
<evidence type="ECO:0000256" key="1">
    <source>
        <dbReference type="ARBA" id="ARBA00010272"/>
    </source>
</evidence>
<dbReference type="AlphaFoldDB" id="F4R3F5"/>
<comment type="similarity">
    <text evidence="1">Belongs to the UPF0045 family.</text>
</comment>
<dbReference type="VEuPathDB" id="FungiDB:MELLADRAFT_101042"/>
<protein>
    <recommendedName>
        <fullName evidence="2">Thiamine-binding protein domain-containing protein</fullName>
    </recommendedName>
</protein>
<dbReference type="InParanoid" id="F4R3F5"/>
<keyword evidence="4" id="KW-1185">Reference proteome</keyword>
<dbReference type="EMBL" id="GL883090">
    <property type="protein sequence ID" value="EGG12619.1"/>
    <property type="molecule type" value="Genomic_DNA"/>
</dbReference>
<sequence>MASSQKPTCVTTCTADFCLIPIGGEDGSSVGKYIAECQRVLAGTGLTYKMHGYGTGLEGSWDEVMAAIKACHEAVHQMGCPRVATDIRIGTRLDKPSTLEAKVQSVEEHLKNQTS</sequence>
<feature type="domain" description="Thiamine-binding protein" evidence="2">
    <location>
        <begin position="15"/>
        <end position="107"/>
    </location>
</feature>
<reference evidence="4" key="1">
    <citation type="journal article" date="2011" name="Proc. Natl. Acad. Sci. U.S.A.">
        <title>Obligate biotrophy features unraveled by the genomic analysis of rust fungi.</title>
        <authorList>
            <person name="Duplessis S."/>
            <person name="Cuomo C.A."/>
            <person name="Lin Y.-C."/>
            <person name="Aerts A."/>
            <person name="Tisserant E."/>
            <person name="Veneault-Fourrey C."/>
            <person name="Joly D.L."/>
            <person name="Hacquard S."/>
            <person name="Amselem J."/>
            <person name="Cantarel B.L."/>
            <person name="Chiu R."/>
            <person name="Coutinho P.M."/>
            <person name="Feau N."/>
            <person name="Field M."/>
            <person name="Frey P."/>
            <person name="Gelhaye E."/>
            <person name="Goldberg J."/>
            <person name="Grabherr M.G."/>
            <person name="Kodira C.D."/>
            <person name="Kohler A."/>
            <person name="Kuees U."/>
            <person name="Lindquist E.A."/>
            <person name="Lucas S.M."/>
            <person name="Mago R."/>
            <person name="Mauceli E."/>
            <person name="Morin E."/>
            <person name="Murat C."/>
            <person name="Pangilinan J.L."/>
            <person name="Park R."/>
            <person name="Pearson M."/>
            <person name="Quesneville H."/>
            <person name="Rouhier N."/>
            <person name="Sakthikumar S."/>
            <person name="Salamov A.A."/>
            <person name="Schmutz J."/>
            <person name="Selles B."/>
            <person name="Shapiro H."/>
            <person name="Tanguay P."/>
            <person name="Tuskan G.A."/>
            <person name="Henrissat B."/>
            <person name="Van de Peer Y."/>
            <person name="Rouze P."/>
            <person name="Ellis J.G."/>
            <person name="Dodds P.N."/>
            <person name="Schein J.E."/>
            <person name="Zhong S."/>
            <person name="Hamelin R.C."/>
            <person name="Grigoriev I.V."/>
            <person name="Szabo L.J."/>
            <person name="Martin F."/>
        </authorList>
    </citation>
    <scope>NUCLEOTIDE SEQUENCE [LARGE SCALE GENOMIC DNA]</scope>
    <source>
        <strain evidence="4">98AG31 / pathotype 3-4-7</strain>
    </source>
</reference>
<evidence type="ECO:0000313" key="4">
    <source>
        <dbReference type="Proteomes" id="UP000001072"/>
    </source>
</evidence>
<accession>F4R3F5</accession>
<dbReference type="Gene3D" id="3.30.70.930">
    <property type="match status" value="1"/>
</dbReference>
<organism evidence="4">
    <name type="scientific">Melampsora larici-populina (strain 98AG31 / pathotype 3-4-7)</name>
    <name type="common">Poplar leaf rust fungus</name>
    <dbReference type="NCBI Taxonomy" id="747676"/>
    <lineage>
        <taxon>Eukaryota</taxon>
        <taxon>Fungi</taxon>
        <taxon>Dikarya</taxon>
        <taxon>Basidiomycota</taxon>
        <taxon>Pucciniomycotina</taxon>
        <taxon>Pucciniomycetes</taxon>
        <taxon>Pucciniales</taxon>
        <taxon>Melampsoraceae</taxon>
        <taxon>Melampsora</taxon>
    </lineage>
</organism>
<dbReference type="KEGG" id="mlr:MELLADRAFT_101042"/>
<evidence type="ECO:0000313" key="3">
    <source>
        <dbReference type="EMBL" id="EGG12619.1"/>
    </source>
</evidence>
<dbReference type="GeneID" id="18921263"/>
<dbReference type="Proteomes" id="UP000001072">
    <property type="component" value="Unassembled WGS sequence"/>
</dbReference>
<dbReference type="PANTHER" id="PTHR33777">
    <property type="entry name" value="UPF0045 PROTEIN ECM15"/>
    <property type="match status" value="1"/>
</dbReference>
<dbReference type="InterPro" id="IPR051614">
    <property type="entry name" value="UPF0045_domain"/>
</dbReference>
<dbReference type="SUPFAM" id="SSF89957">
    <property type="entry name" value="MTH1187/YkoF-like"/>
    <property type="match status" value="1"/>
</dbReference>